<accession>A0A382TEN5</accession>
<dbReference type="EMBL" id="UINC01135850">
    <property type="protein sequence ID" value="SVD20255.1"/>
    <property type="molecule type" value="Genomic_DNA"/>
</dbReference>
<sequence>MYISTKYISKSNLRLLFGAGIMSVLFIWAVIGFIDSDDTSLDNNDSLPPVVAGTVLSGIYEPLSEEVISELLSVDDVARMADGNSAMLVEFRDGKAMAAGVDPTQVIAIESWITTSFRSIDPIRGLTFSVMDFNSSYTAQEHFDHVISETPGLIVMSEPIGDISANVVFNGAGLGSIVMYREGDLFLSLHTAQPVDVEPMMPVDGLVELARLIETRIS</sequence>
<evidence type="ECO:0000313" key="2">
    <source>
        <dbReference type="EMBL" id="SVD20255.1"/>
    </source>
</evidence>
<keyword evidence="1" id="KW-0472">Membrane</keyword>
<feature type="transmembrane region" description="Helical" evidence="1">
    <location>
        <begin position="12"/>
        <end position="34"/>
    </location>
</feature>
<name>A0A382TEN5_9ZZZZ</name>
<keyword evidence="1" id="KW-0812">Transmembrane</keyword>
<proteinExistence type="predicted"/>
<gene>
    <name evidence="2" type="ORF">METZ01_LOCUS373109</name>
</gene>
<reference evidence="2" key="1">
    <citation type="submission" date="2018-05" db="EMBL/GenBank/DDBJ databases">
        <authorList>
            <person name="Lanie J.A."/>
            <person name="Ng W.-L."/>
            <person name="Kazmierczak K.M."/>
            <person name="Andrzejewski T.M."/>
            <person name="Davidsen T.M."/>
            <person name="Wayne K.J."/>
            <person name="Tettelin H."/>
            <person name="Glass J.I."/>
            <person name="Rusch D."/>
            <person name="Podicherti R."/>
            <person name="Tsui H.-C.T."/>
            <person name="Winkler M.E."/>
        </authorList>
    </citation>
    <scope>NUCLEOTIDE SEQUENCE</scope>
</reference>
<dbReference type="AlphaFoldDB" id="A0A382TEN5"/>
<protein>
    <submittedName>
        <fullName evidence="2">Uncharacterized protein</fullName>
    </submittedName>
</protein>
<keyword evidence="1" id="KW-1133">Transmembrane helix</keyword>
<organism evidence="2">
    <name type="scientific">marine metagenome</name>
    <dbReference type="NCBI Taxonomy" id="408172"/>
    <lineage>
        <taxon>unclassified sequences</taxon>
        <taxon>metagenomes</taxon>
        <taxon>ecological metagenomes</taxon>
    </lineage>
</organism>
<evidence type="ECO:0000256" key="1">
    <source>
        <dbReference type="SAM" id="Phobius"/>
    </source>
</evidence>